<feature type="domain" description="UspA" evidence="2">
    <location>
        <begin position="152"/>
        <end position="288"/>
    </location>
</feature>
<protein>
    <submittedName>
        <fullName evidence="3">Stress-inducible protein</fullName>
    </submittedName>
</protein>
<accession>A0A918DYE3</accession>
<dbReference type="Proteomes" id="UP000641932">
    <property type="component" value="Unassembled WGS sequence"/>
</dbReference>
<dbReference type="InterPro" id="IPR006016">
    <property type="entry name" value="UspA"/>
</dbReference>
<dbReference type="RefSeq" id="WP_189132718.1">
    <property type="nucleotide sequence ID" value="NZ_BMMS01000014.1"/>
</dbReference>
<proteinExistence type="inferred from homology"/>
<gene>
    <name evidence="3" type="ORF">GCM10012280_36140</name>
</gene>
<dbReference type="Pfam" id="PF00582">
    <property type="entry name" value="Usp"/>
    <property type="match status" value="2"/>
</dbReference>
<dbReference type="PANTHER" id="PTHR46268">
    <property type="entry name" value="STRESS RESPONSE PROTEIN NHAX"/>
    <property type="match status" value="1"/>
</dbReference>
<reference evidence="3" key="2">
    <citation type="submission" date="2020-09" db="EMBL/GenBank/DDBJ databases">
        <authorList>
            <person name="Sun Q."/>
            <person name="Zhou Y."/>
        </authorList>
    </citation>
    <scope>NUCLEOTIDE SEQUENCE</scope>
    <source>
        <strain evidence="3">CGMCC 4.7201</strain>
    </source>
</reference>
<comment type="similarity">
    <text evidence="1">Belongs to the universal stress protein A family.</text>
</comment>
<evidence type="ECO:0000256" key="1">
    <source>
        <dbReference type="ARBA" id="ARBA00008791"/>
    </source>
</evidence>
<comment type="caution">
    <text evidence="3">The sequence shown here is derived from an EMBL/GenBank/DDBJ whole genome shotgun (WGS) entry which is preliminary data.</text>
</comment>
<keyword evidence="4" id="KW-1185">Reference proteome</keyword>
<organism evidence="3 4">
    <name type="scientific">Wenjunlia tyrosinilytica</name>
    <dbReference type="NCBI Taxonomy" id="1544741"/>
    <lineage>
        <taxon>Bacteria</taxon>
        <taxon>Bacillati</taxon>
        <taxon>Actinomycetota</taxon>
        <taxon>Actinomycetes</taxon>
        <taxon>Kitasatosporales</taxon>
        <taxon>Streptomycetaceae</taxon>
        <taxon>Wenjunlia</taxon>
    </lineage>
</organism>
<evidence type="ECO:0000313" key="3">
    <source>
        <dbReference type="EMBL" id="GGO90482.1"/>
    </source>
</evidence>
<evidence type="ECO:0000313" key="4">
    <source>
        <dbReference type="Proteomes" id="UP000641932"/>
    </source>
</evidence>
<dbReference type="InterPro" id="IPR014729">
    <property type="entry name" value="Rossmann-like_a/b/a_fold"/>
</dbReference>
<name>A0A918DYE3_9ACTN</name>
<dbReference type="PRINTS" id="PR01438">
    <property type="entry name" value="UNVRSLSTRESS"/>
</dbReference>
<dbReference type="EMBL" id="BMMS01000014">
    <property type="protein sequence ID" value="GGO90482.1"/>
    <property type="molecule type" value="Genomic_DNA"/>
</dbReference>
<dbReference type="AlphaFoldDB" id="A0A918DYE3"/>
<sequence length="290" mass="31106">MEPVVTVGLDGSPESVTAAHWAAGEARLRHVPLRLVHAWVMAPPATAGVQDADVQDHWATRIVRDAAKELREDFPGLAISEELVAKDPVEALLAEAEHSQVLALGSRGIGPMAHFFLGDIALDVVSRAEQPVVLVRGAEREAGEPLFPGGGNVVVALRLHGPSESLLEFAFEAARRRGAPVRALHSRALPPQAYAPWGVGPDAAKHLADDAREELKKALAPWQRKYPDVRVIEEVALESPARAVVRAASGADLLVMGRRRKSPAWSRRIGTVVHAAIHHATCPVAVVPHD</sequence>
<dbReference type="Gene3D" id="3.40.50.620">
    <property type="entry name" value="HUPs"/>
    <property type="match status" value="2"/>
</dbReference>
<feature type="domain" description="UspA" evidence="2">
    <location>
        <begin position="5"/>
        <end position="136"/>
    </location>
</feature>
<dbReference type="InterPro" id="IPR006015">
    <property type="entry name" value="Universal_stress_UspA"/>
</dbReference>
<reference evidence="3" key="1">
    <citation type="journal article" date="2014" name="Int. J. Syst. Evol. Microbiol.">
        <title>Complete genome sequence of Corynebacterium casei LMG S-19264T (=DSM 44701T), isolated from a smear-ripened cheese.</title>
        <authorList>
            <consortium name="US DOE Joint Genome Institute (JGI-PGF)"/>
            <person name="Walter F."/>
            <person name="Albersmeier A."/>
            <person name="Kalinowski J."/>
            <person name="Ruckert C."/>
        </authorList>
    </citation>
    <scope>NUCLEOTIDE SEQUENCE</scope>
    <source>
        <strain evidence="3">CGMCC 4.7201</strain>
    </source>
</reference>
<dbReference type="PANTHER" id="PTHR46268:SF6">
    <property type="entry name" value="UNIVERSAL STRESS PROTEIN UP12"/>
    <property type="match status" value="1"/>
</dbReference>
<evidence type="ECO:0000259" key="2">
    <source>
        <dbReference type="Pfam" id="PF00582"/>
    </source>
</evidence>
<dbReference type="SUPFAM" id="SSF52402">
    <property type="entry name" value="Adenine nucleotide alpha hydrolases-like"/>
    <property type="match status" value="2"/>
</dbReference>